<proteinExistence type="predicted"/>
<name>A0A1I0YRS5_9RHOB</name>
<dbReference type="STRING" id="871651.SAMN05421688_3258"/>
<reference evidence="1 2" key="1">
    <citation type="submission" date="2016-10" db="EMBL/GenBank/DDBJ databases">
        <authorList>
            <person name="de Groot N.N."/>
        </authorList>
    </citation>
    <scope>NUCLEOTIDE SEQUENCE [LARGE SCALE GENOMIC DNA]</scope>
    <source>
        <strain evidence="1 2">DSM 29316</strain>
    </source>
</reference>
<dbReference type="AlphaFoldDB" id="A0A1I0YRS5"/>
<dbReference type="RefSeq" id="WP_092066801.1">
    <property type="nucleotide sequence ID" value="NZ_FOJU01000006.1"/>
</dbReference>
<dbReference type="EMBL" id="FOJU01000006">
    <property type="protein sequence ID" value="SFB15008.1"/>
    <property type="molecule type" value="Genomic_DNA"/>
</dbReference>
<sequence>MPRNRSFPPHFEIRRSGYFWRRRLSRPRRGLAGAASCVSGNGICTPSKKSFLCFSLRTHVLRDAKFLARRLTEMSDLVFAADAETTMAMTLKTQAWILESLAWFEIEAFERARSIAGARSSDVAAMDLRREGLLQHTLRQALYHGDRGVAREAVTDT</sequence>
<keyword evidence="2" id="KW-1185">Reference proteome</keyword>
<organism evidence="1 2">
    <name type="scientific">Poseidonocella pacifica</name>
    <dbReference type="NCBI Taxonomy" id="871651"/>
    <lineage>
        <taxon>Bacteria</taxon>
        <taxon>Pseudomonadati</taxon>
        <taxon>Pseudomonadota</taxon>
        <taxon>Alphaproteobacteria</taxon>
        <taxon>Rhodobacterales</taxon>
        <taxon>Roseobacteraceae</taxon>
        <taxon>Poseidonocella</taxon>
    </lineage>
</organism>
<protein>
    <submittedName>
        <fullName evidence="1">Uncharacterized protein</fullName>
    </submittedName>
</protein>
<accession>A0A1I0YRS5</accession>
<evidence type="ECO:0000313" key="2">
    <source>
        <dbReference type="Proteomes" id="UP000198796"/>
    </source>
</evidence>
<evidence type="ECO:0000313" key="1">
    <source>
        <dbReference type="EMBL" id="SFB15008.1"/>
    </source>
</evidence>
<gene>
    <name evidence="1" type="ORF">SAMN05421688_3258</name>
</gene>
<dbReference type="Proteomes" id="UP000198796">
    <property type="component" value="Unassembled WGS sequence"/>
</dbReference>